<evidence type="ECO:0000313" key="2">
    <source>
        <dbReference type="EMBL" id="MFD2520850.1"/>
    </source>
</evidence>
<feature type="chain" id="PRO_5047109250" description="DUF4412 domain-containing protein" evidence="1">
    <location>
        <begin position="17"/>
        <end position="297"/>
    </location>
</feature>
<protein>
    <recommendedName>
        <fullName evidence="4">DUF4412 domain-containing protein</fullName>
    </recommendedName>
</protein>
<keyword evidence="1" id="KW-0732">Signal</keyword>
<dbReference type="EMBL" id="JBHULC010000008">
    <property type="protein sequence ID" value="MFD2520850.1"/>
    <property type="molecule type" value="Genomic_DNA"/>
</dbReference>
<dbReference type="Proteomes" id="UP001597510">
    <property type="component" value="Unassembled WGS sequence"/>
</dbReference>
<evidence type="ECO:0008006" key="4">
    <source>
        <dbReference type="Google" id="ProtNLM"/>
    </source>
</evidence>
<feature type="signal peptide" evidence="1">
    <location>
        <begin position="1"/>
        <end position="16"/>
    </location>
</feature>
<gene>
    <name evidence="2" type="ORF">ACFSR2_08150</name>
</gene>
<comment type="caution">
    <text evidence="2">The sequence shown here is derived from an EMBL/GenBank/DDBJ whole genome shotgun (WGS) entry which is preliminary data.</text>
</comment>
<accession>A0ABW5J842</accession>
<reference evidence="3" key="1">
    <citation type="journal article" date="2019" name="Int. J. Syst. Evol. Microbiol.">
        <title>The Global Catalogue of Microorganisms (GCM) 10K type strain sequencing project: providing services to taxonomists for standard genome sequencing and annotation.</title>
        <authorList>
            <consortium name="The Broad Institute Genomics Platform"/>
            <consortium name="The Broad Institute Genome Sequencing Center for Infectious Disease"/>
            <person name="Wu L."/>
            <person name="Ma J."/>
        </authorList>
    </citation>
    <scope>NUCLEOTIDE SEQUENCE [LARGE SCALE GENOMIC DNA]</scope>
    <source>
        <strain evidence="3">KCTC 52344</strain>
    </source>
</reference>
<name>A0ABW5J842_9BACT</name>
<sequence length="297" mass="33635">MRILVFLLFIHGSALAQAFVAETGDIYLGESKGNYYGILSVKSGVLKKSELIEIYSNNGFKYLARITKIKNLDTKQELNELKAGQDGFVDFYTADESKSYDDAIRKGYKIYPKGFNPDVTTLHSAESKRADFVSMLDGKPFKATVTYKGATFWRKGVKNFAYNKPYLLLQFASIQSPDNRVMSIQVFNPKESPSKYSVRDMEVNFSGAVDGKKENTTIYGFVNGKADTDFILEITKWHRETDTKAIISGKIYGELREVKILGVPKKLNRLENGSFENIEVEIMNTQPDVHEMMKTKN</sequence>
<organism evidence="2 3">
    <name type="scientific">Emticicia soli</name>
    <dbReference type="NCBI Taxonomy" id="2027878"/>
    <lineage>
        <taxon>Bacteria</taxon>
        <taxon>Pseudomonadati</taxon>
        <taxon>Bacteroidota</taxon>
        <taxon>Cytophagia</taxon>
        <taxon>Cytophagales</taxon>
        <taxon>Leadbetterellaceae</taxon>
        <taxon>Emticicia</taxon>
    </lineage>
</organism>
<evidence type="ECO:0000256" key="1">
    <source>
        <dbReference type="SAM" id="SignalP"/>
    </source>
</evidence>
<evidence type="ECO:0000313" key="3">
    <source>
        <dbReference type="Proteomes" id="UP001597510"/>
    </source>
</evidence>
<keyword evidence="3" id="KW-1185">Reference proteome</keyword>
<dbReference type="RefSeq" id="WP_340235147.1">
    <property type="nucleotide sequence ID" value="NZ_JBBEWC010000003.1"/>
</dbReference>
<proteinExistence type="predicted"/>